<comment type="caution">
    <text evidence="2">The sequence shown here is derived from an EMBL/GenBank/DDBJ whole genome shotgun (WGS) entry which is preliminary data.</text>
</comment>
<protein>
    <submittedName>
        <fullName evidence="2">Uncharacterized protein</fullName>
    </submittedName>
</protein>
<gene>
    <name evidence="2" type="ORF">V6N12_046224</name>
</gene>
<dbReference type="EMBL" id="JBBPBM010001035">
    <property type="protein sequence ID" value="KAK8488015.1"/>
    <property type="molecule type" value="Genomic_DNA"/>
</dbReference>
<name>A0ABR2A4M0_9ROSI</name>
<feature type="region of interest" description="Disordered" evidence="1">
    <location>
        <begin position="58"/>
        <end position="99"/>
    </location>
</feature>
<accession>A0ABR2A4M0</accession>
<sequence>MVPIVGEPAGNETIPGEDSLAVQLTDGNEPLHEEHGGSDVLLAGSLPSTADRADCHVELPSVHNGSGDEVHSVNDSLGTRVELPESLEHSGGSSGASGTIEDLVSEGCIILGEVVVETPDEAVATDSLGGI</sequence>
<evidence type="ECO:0000313" key="3">
    <source>
        <dbReference type="Proteomes" id="UP001472677"/>
    </source>
</evidence>
<evidence type="ECO:0000313" key="2">
    <source>
        <dbReference type="EMBL" id="KAK8488015.1"/>
    </source>
</evidence>
<reference evidence="2 3" key="1">
    <citation type="journal article" date="2024" name="G3 (Bethesda)">
        <title>Genome assembly of Hibiscus sabdariffa L. provides insights into metabolisms of medicinal natural products.</title>
        <authorList>
            <person name="Kim T."/>
        </authorList>
    </citation>
    <scope>NUCLEOTIDE SEQUENCE [LARGE SCALE GENOMIC DNA]</scope>
    <source>
        <strain evidence="2">TK-2024</strain>
        <tissue evidence="2">Old leaves</tissue>
    </source>
</reference>
<keyword evidence="3" id="KW-1185">Reference proteome</keyword>
<dbReference type="Proteomes" id="UP001472677">
    <property type="component" value="Unassembled WGS sequence"/>
</dbReference>
<organism evidence="2 3">
    <name type="scientific">Hibiscus sabdariffa</name>
    <name type="common">roselle</name>
    <dbReference type="NCBI Taxonomy" id="183260"/>
    <lineage>
        <taxon>Eukaryota</taxon>
        <taxon>Viridiplantae</taxon>
        <taxon>Streptophyta</taxon>
        <taxon>Embryophyta</taxon>
        <taxon>Tracheophyta</taxon>
        <taxon>Spermatophyta</taxon>
        <taxon>Magnoliopsida</taxon>
        <taxon>eudicotyledons</taxon>
        <taxon>Gunneridae</taxon>
        <taxon>Pentapetalae</taxon>
        <taxon>rosids</taxon>
        <taxon>malvids</taxon>
        <taxon>Malvales</taxon>
        <taxon>Malvaceae</taxon>
        <taxon>Malvoideae</taxon>
        <taxon>Hibiscus</taxon>
    </lineage>
</organism>
<proteinExistence type="predicted"/>
<evidence type="ECO:0000256" key="1">
    <source>
        <dbReference type="SAM" id="MobiDB-lite"/>
    </source>
</evidence>